<dbReference type="Proteomes" id="UP000251960">
    <property type="component" value="Chromosome 1"/>
</dbReference>
<dbReference type="ExpressionAtlas" id="A0A317YAB6">
    <property type="expression patterns" value="baseline and differential"/>
</dbReference>
<proteinExistence type="predicted"/>
<feature type="region of interest" description="Disordered" evidence="1">
    <location>
        <begin position="279"/>
        <end position="326"/>
    </location>
</feature>
<dbReference type="PANTHER" id="PTHR35096">
    <property type="entry name" value="BNAA08G28570D PROTEIN"/>
    <property type="match status" value="1"/>
</dbReference>
<accession>A0A317YAB6</accession>
<organism evidence="3">
    <name type="scientific">Zea mays</name>
    <name type="common">Maize</name>
    <dbReference type="NCBI Taxonomy" id="4577"/>
    <lineage>
        <taxon>Eukaryota</taxon>
        <taxon>Viridiplantae</taxon>
        <taxon>Streptophyta</taxon>
        <taxon>Embryophyta</taxon>
        <taxon>Tracheophyta</taxon>
        <taxon>Spermatophyta</taxon>
        <taxon>Magnoliopsida</taxon>
        <taxon>Liliopsida</taxon>
        <taxon>Poales</taxon>
        <taxon>Poaceae</taxon>
        <taxon>PACMAD clade</taxon>
        <taxon>Panicoideae</taxon>
        <taxon>Andropogonodae</taxon>
        <taxon>Andropogoneae</taxon>
        <taxon>Tripsacinae</taxon>
        <taxon>Zea</taxon>
    </lineage>
</organism>
<gene>
    <name evidence="3" type="ORF">Zm00014a_035817</name>
</gene>
<feature type="region of interest" description="Disordered" evidence="1">
    <location>
        <begin position="108"/>
        <end position="158"/>
    </location>
</feature>
<dbReference type="Pfam" id="PF25042">
    <property type="entry name" value="DUF7787"/>
    <property type="match status" value="1"/>
</dbReference>
<dbReference type="EMBL" id="NCVQ01000001">
    <property type="protein sequence ID" value="PWZ54662.1"/>
    <property type="molecule type" value="Genomic_DNA"/>
</dbReference>
<comment type="caution">
    <text evidence="3">The sequence shown here is derived from an EMBL/GenBank/DDBJ whole genome shotgun (WGS) entry which is preliminary data.</text>
</comment>
<evidence type="ECO:0000256" key="1">
    <source>
        <dbReference type="SAM" id="MobiDB-lite"/>
    </source>
</evidence>
<reference evidence="3" key="1">
    <citation type="journal article" date="2018" name="Nat. Genet.">
        <title>Extensive intraspecific gene order and gene structural variations between Mo17 and other maize genomes.</title>
        <authorList>
            <person name="Sun S."/>
            <person name="Zhou Y."/>
            <person name="Chen J."/>
            <person name="Shi J."/>
            <person name="Zhao H."/>
            <person name="Zhao H."/>
            <person name="Song W."/>
            <person name="Zhang M."/>
            <person name="Cui Y."/>
            <person name="Dong X."/>
            <person name="Liu H."/>
            <person name="Ma X."/>
            <person name="Jiao Y."/>
            <person name="Wang B."/>
            <person name="Wei X."/>
            <person name="Stein J.C."/>
            <person name="Glaubitz J.C."/>
            <person name="Lu F."/>
            <person name="Yu G."/>
            <person name="Liang C."/>
            <person name="Fengler K."/>
            <person name="Li B."/>
            <person name="Rafalski A."/>
            <person name="Schnable P.S."/>
            <person name="Ware D.H."/>
            <person name="Buckler E.S."/>
            <person name="Lai J."/>
        </authorList>
    </citation>
    <scope>NUCLEOTIDE SEQUENCE [LARGE SCALE GENOMIC DNA]</scope>
    <source>
        <tissue evidence="3">Seedling</tissue>
    </source>
</reference>
<feature type="domain" description="DUF7787" evidence="2">
    <location>
        <begin position="3"/>
        <end position="59"/>
    </location>
</feature>
<dbReference type="AlphaFoldDB" id="A0A317YAB6"/>
<evidence type="ECO:0000313" key="3">
    <source>
        <dbReference type="EMBL" id="PWZ54662.1"/>
    </source>
</evidence>
<name>A0A317YAB6_MAIZE</name>
<evidence type="ECO:0000259" key="2">
    <source>
        <dbReference type="Pfam" id="PF25042"/>
    </source>
</evidence>
<dbReference type="PANTHER" id="PTHR35096:SF10">
    <property type="entry name" value="OS03G0308700 PROTEIN"/>
    <property type="match status" value="1"/>
</dbReference>
<feature type="compositionally biased region" description="Low complexity" evidence="1">
    <location>
        <begin position="145"/>
        <end position="158"/>
    </location>
</feature>
<dbReference type="InterPro" id="IPR056689">
    <property type="entry name" value="DUF7787"/>
</dbReference>
<feature type="compositionally biased region" description="Pro residues" evidence="1">
    <location>
        <begin position="293"/>
        <end position="304"/>
    </location>
</feature>
<protein>
    <recommendedName>
        <fullName evidence="2">DUF7787 domain-containing protein</fullName>
    </recommendedName>
</protein>
<sequence length="341" mass="37196">MPRRALTLETYLRFFLDPWNTRITVDQLNQILFMHGFVKLHRTKKAKIMERLVGQVDLLPPRRSTLHRASLPSAAAITAAQARDDVEAIGWAECPIGRVAAFAAPSADAPEPVERVPQPADFVLAGRRPRSKRTRGSAYGPSDVAAASKKPKAGAPQKHANVIVKEEEKEHELVSPPPPPPPQDVVLPPPRKLQPTLARIPAPPAMGTPMVLPHPSHQLFWGVPLPSRPTAQPCPATPPPGWSVPTPPPSYPAPFCGAPVMLPPLPRHVAWRSPPPLLLKRPPPHLQGKPLPALLPSPTPPPPTLQHYPPHFGGQHPPPDPPVMQLQQCSGRCRIDRASRQ</sequence>